<comment type="caution">
    <text evidence="1">The sequence shown here is derived from an EMBL/GenBank/DDBJ whole genome shotgun (WGS) entry which is preliminary data.</text>
</comment>
<evidence type="ECO:0000313" key="2">
    <source>
        <dbReference type="Proteomes" id="UP000078290"/>
    </source>
</evidence>
<dbReference type="Proteomes" id="UP000078290">
    <property type="component" value="Unassembled WGS sequence"/>
</dbReference>
<proteinExistence type="predicted"/>
<reference evidence="2" key="1">
    <citation type="submission" date="2016-05" db="EMBL/GenBank/DDBJ databases">
        <authorList>
            <person name="Wang W."/>
            <person name="Zhu L."/>
        </authorList>
    </citation>
    <scope>NUCLEOTIDE SEQUENCE [LARGE SCALE GENOMIC DNA]</scope>
    <source>
        <strain evidence="2">W-2</strain>
    </source>
</reference>
<dbReference type="OrthoDB" id="2351239at2"/>
<protein>
    <submittedName>
        <fullName evidence="1">Sporulation protein SpoOM</fullName>
    </submittedName>
</protein>
<gene>
    <name evidence="1" type="ORF">A7K69_10350</name>
</gene>
<dbReference type="InterPro" id="IPR009776">
    <property type="entry name" value="Spore_0_M"/>
</dbReference>
<name>A0A1B7KRD0_PARTM</name>
<dbReference type="RefSeq" id="WP_064552292.1">
    <property type="nucleotide sequence ID" value="NZ_LXMA01000034.1"/>
</dbReference>
<organism evidence="1 2">
    <name type="scientific">Parageobacillus thermoglucosidasius</name>
    <name type="common">Geobacillus thermoglucosidasius</name>
    <dbReference type="NCBI Taxonomy" id="1426"/>
    <lineage>
        <taxon>Bacteria</taxon>
        <taxon>Bacillati</taxon>
        <taxon>Bacillota</taxon>
        <taxon>Bacilli</taxon>
        <taxon>Bacillales</taxon>
        <taxon>Anoxybacillaceae</taxon>
        <taxon>Parageobacillus</taxon>
    </lineage>
</organism>
<dbReference type="EMBL" id="LXMA01000034">
    <property type="protein sequence ID" value="OAT72509.1"/>
    <property type="molecule type" value="Genomic_DNA"/>
</dbReference>
<dbReference type="Pfam" id="PF07070">
    <property type="entry name" value="Spo0M"/>
    <property type="match status" value="1"/>
</dbReference>
<dbReference type="AlphaFoldDB" id="A0A1B7KRD0"/>
<accession>A0A1B7KRD0</accession>
<dbReference type="PANTHER" id="PTHR40053:SF1">
    <property type="entry name" value="SPORULATION-CONTROL PROTEIN SPO0M"/>
    <property type="match status" value="1"/>
</dbReference>
<dbReference type="PANTHER" id="PTHR40053">
    <property type="entry name" value="SPORULATION-CONTROL PROTEIN SPO0M"/>
    <property type="match status" value="1"/>
</dbReference>
<sequence length="320" mass="35435">MWKKLLSKLGVGAAKVDLVLHRPHVRLGETLEGEFLIEGGTVEQQIRKLEVELQLTVQADGKAYRRTAAVIPVSSSFTIQPGERKVLPFSYVLPLHLPITRPHVRYAFVTRLDIADGVDAFDQDAIDILPPLSLEKLFHALGNIGFREKPSSGKITAYGQEFAFFPTKEWMGIIEEVEFAVRMEENGVLLYLEVDVRSGFGGFHETELKREIFLSNEEIDDVGEMAGKLRAIIEEMVQQPHSYVGTSYVSYSSYPPQHVSHHHGGHGMMGAIGGFAAGMLAGMAAEELLEDVVEDALDHDIGDVMDDIGDWFDGGDDDIL</sequence>
<evidence type="ECO:0000313" key="1">
    <source>
        <dbReference type="EMBL" id="OAT72509.1"/>
    </source>
</evidence>